<dbReference type="EMBL" id="JBBNAG010000007">
    <property type="protein sequence ID" value="KAK9119161.1"/>
    <property type="molecule type" value="Genomic_DNA"/>
</dbReference>
<evidence type="ECO:0000259" key="1">
    <source>
        <dbReference type="Pfam" id="PF03732"/>
    </source>
</evidence>
<protein>
    <recommendedName>
        <fullName evidence="1">Retrotransposon gag domain-containing protein</fullName>
    </recommendedName>
</protein>
<evidence type="ECO:0000313" key="2">
    <source>
        <dbReference type="EMBL" id="KAK9119161.1"/>
    </source>
</evidence>
<reference evidence="2 3" key="1">
    <citation type="submission" date="2024-01" db="EMBL/GenBank/DDBJ databases">
        <title>Genome assemblies of Stephania.</title>
        <authorList>
            <person name="Yang L."/>
        </authorList>
    </citation>
    <scope>NUCLEOTIDE SEQUENCE [LARGE SCALE GENOMIC DNA]</scope>
    <source>
        <strain evidence="2">JXDWG</strain>
        <tissue evidence="2">Leaf</tissue>
    </source>
</reference>
<feature type="domain" description="Retrotransposon gag" evidence="1">
    <location>
        <begin position="3"/>
        <end position="72"/>
    </location>
</feature>
<proteinExistence type="predicted"/>
<dbReference type="Pfam" id="PF03732">
    <property type="entry name" value="Retrotrans_gag"/>
    <property type="match status" value="1"/>
</dbReference>
<accession>A0AAP0IQZ5</accession>
<organism evidence="2 3">
    <name type="scientific">Stephania cephalantha</name>
    <dbReference type="NCBI Taxonomy" id="152367"/>
    <lineage>
        <taxon>Eukaryota</taxon>
        <taxon>Viridiplantae</taxon>
        <taxon>Streptophyta</taxon>
        <taxon>Embryophyta</taxon>
        <taxon>Tracheophyta</taxon>
        <taxon>Spermatophyta</taxon>
        <taxon>Magnoliopsida</taxon>
        <taxon>Ranunculales</taxon>
        <taxon>Menispermaceae</taxon>
        <taxon>Menispermoideae</taxon>
        <taxon>Cissampelideae</taxon>
        <taxon>Stephania</taxon>
    </lineage>
</organism>
<dbReference type="AlphaFoldDB" id="A0AAP0IQZ5"/>
<sequence>MFGEVDAWWRNMVATQGKPTDSAEFKRRFNQKYFPPSVLKLKRAKFLSIRQYYRESVMKYMGKYLQLLDYVGGIADTDAD</sequence>
<comment type="caution">
    <text evidence="2">The sequence shown here is derived from an EMBL/GenBank/DDBJ whole genome shotgun (WGS) entry which is preliminary data.</text>
</comment>
<dbReference type="Proteomes" id="UP001419268">
    <property type="component" value="Unassembled WGS sequence"/>
</dbReference>
<keyword evidence="3" id="KW-1185">Reference proteome</keyword>
<dbReference type="InterPro" id="IPR005162">
    <property type="entry name" value="Retrotrans_gag_dom"/>
</dbReference>
<gene>
    <name evidence="2" type="ORF">Scep_017254</name>
</gene>
<name>A0AAP0IQZ5_9MAGN</name>
<evidence type="ECO:0000313" key="3">
    <source>
        <dbReference type="Proteomes" id="UP001419268"/>
    </source>
</evidence>